<dbReference type="PRINTS" id="PR00420">
    <property type="entry name" value="RNGMNOXGNASE"/>
</dbReference>
<gene>
    <name evidence="11" type="ORF">GGQ86_002182</name>
    <name evidence="10" type="ORF">XFLAVUS301_02090</name>
</gene>
<sequence>MGSPNAPLPETGWSASPAAADRAQAERAQAERADVAIVGGGLAGLSLALALRQGLGPDADIALYDPTLSRAGLDDGRCSAIAACARRMLTSLGVWHEIAAKAEPMRTMVVTDSRTKDVARPTFLTFDGALEDGALEPGEPFAFMVPNLDLQQALVAAARSAGIDLREEAVTSFRSEGGGVELASASGVPLRAGLLVACDGARSRIREMAGISTVSWGYGQSGITFVVEHERPHEGRAEEHFLPAGPFAILPLPGNRCSVVWTERTADAERLLALPSAIFQEELEQRFGHRLGWVKPVTKPRAYPLGFAMARAFIGDRLALVGDAAHVIHPIAGQGLNMGLRDVAALAEVVTDAARVGLDFASPTVLERYQRWRRFDTLAMGVATDGLNRLFSNHSDALRAIRDVGLGLVDRLPRLKGLFIKDAAGLTGEVPKLLRGETL</sequence>
<dbReference type="PANTHER" id="PTHR43876:SF7">
    <property type="entry name" value="UBIQUINONE BIOSYNTHESIS MONOOXYGENASE COQ6, MITOCHONDRIAL"/>
    <property type="match status" value="1"/>
</dbReference>
<dbReference type="InterPro" id="IPR018168">
    <property type="entry name" value="Ubi_Hdrlase_CS"/>
</dbReference>
<comment type="pathway">
    <text evidence="2">Cofactor biosynthesis; ubiquinone biosynthesis.</text>
</comment>
<keyword evidence="4" id="KW-0285">Flavoprotein</keyword>
<reference evidence="11 13" key="2">
    <citation type="submission" date="2023-07" db="EMBL/GenBank/DDBJ databases">
        <title>Genomic Encyclopedia of Type Strains, Phase IV (KMG-IV): sequencing the most valuable type-strain genomes for metagenomic binning, comparative biology and taxonomic classification.</title>
        <authorList>
            <person name="Goeker M."/>
        </authorList>
    </citation>
    <scope>NUCLEOTIDE SEQUENCE [LARGE SCALE GENOMIC DNA]</scope>
    <source>
        <strain evidence="11 13">DSM 338</strain>
    </source>
</reference>
<dbReference type="Proteomes" id="UP001144397">
    <property type="component" value="Unassembled WGS sequence"/>
</dbReference>
<dbReference type="EMBL" id="BSDO01000001">
    <property type="protein sequence ID" value="GLI20535.1"/>
    <property type="molecule type" value="Genomic_DNA"/>
</dbReference>
<dbReference type="PANTHER" id="PTHR43876">
    <property type="entry name" value="UBIQUINONE BIOSYNTHESIS MONOOXYGENASE COQ6, MITOCHONDRIAL"/>
    <property type="match status" value="1"/>
</dbReference>
<comment type="cofactor">
    <cofactor evidence="1">
        <name>FAD</name>
        <dbReference type="ChEBI" id="CHEBI:57692"/>
    </cofactor>
</comment>
<dbReference type="EC" id="1.14.13.-" evidence="11"/>
<comment type="similarity">
    <text evidence="3">Belongs to the UbiH/COQ6 family.</text>
</comment>
<dbReference type="InterPro" id="IPR036188">
    <property type="entry name" value="FAD/NAD-bd_sf"/>
</dbReference>
<dbReference type="InterPro" id="IPR010971">
    <property type="entry name" value="UbiH/COQ6"/>
</dbReference>
<comment type="caution">
    <text evidence="10">The sequence shown here is derived from an EMBL/GenBank/DDBJ whole genome shotgun (WGS) entry which is preliminary data.</text>
</comment>
<reference evidence="10" key="1">
    <citation type="submission" date="2022-12" db="EMBL/GenBank/DDBJ databases">
        <title>Reference genome sequencing for broad-spectrum identification of bacterial and archaeal isolates by mass spectrometry.</title>
        <authorList>
            <person name="Sekiguchi Y."/>
            <person name="Tourlousse D.M."/>
        </authorList>
    </citation>
    <scope>NUCLEOTIDE SEQUENCE</scope>
    <source>
        <strain evidence="10">301</strain>
    </source>
</reference>
<evidence type="ECO:0000256" key="1">
    <source>
        <dbReference type="ARBA" id="ARBA00001974"/>
    </source>
</evidence>
<dbReference type="PROSITE" id="PS01304">
    <property type="entry name" value="UBIH"/>
    <property type="match status" value="1"/>
</dbReference>
<evidence type="ECO:0000256" key="7">
    <source>
        <dbReference type="ARBA" id="ARBA00023033"/>
    </source>
</evidence>
<evidence type="ECO:0000313" key="10">
    <source>
        <dbReference type="EMBL" id="GLI20535.1"/>
    </source>
</evidence>
<dbReference type="AlphaFoldDB" id="A0A9W6FHX8"/>
<evidence type="ECO:0000259" key="9">
    <source>
        <dbReference type="Pfam" id="PF01494"/>
    </source>
</evidence>
<dbReference type="GO" id="GO:0110142">
    <property type="term" value="C:ubiquinone biosynthesis complex"/>
    <property type="evidence" value="ECO:0007669"/>
    <property type="project" value="UniProtKB-ARBA"/>
</dbReference>
<dbReference type="GO" id="GO:0004497">
    <property type="term" value="F:monooxygenase activity"/>
    <property type="evidence" value="ECO:0007669"/>
    <property type="project" value="UniProtKB-KW"/>
</dbReference>
<dbReference type="NCBIfam" id="TIGR01988">
    <property type="entry name" value="Ubi-OHases"/>
    <property type="match status" value="1"/>
</dbReference>
<dbReference type="GeneID" id="95761001"/>
<evidence type="ECO:0000313" key="12">
    <source>
        <dbReference type="Proteomes" id="UP001144397"/>
    </source>
</evidence>
<evidence type="ECO:0000256" key="3">
    <source>
        <dbReference type="ARBA" id="ARBA00005349"/>
    </source>
</evidence>
<dbReference type="InterPro" id="IPR002938">
    <property type="entry name" value="FAD-bd"/>
</dbReference>
<dbReference type="EMBL" id="JAVDPY010000003">
    <property type="protein sequence ID" value="MDR6333712.1"/>
    <property type="molecule type" value="Genomic_DNA"/>
</dbReference>
<evidence type="ECO:0000256" key="6">
    <source>
        <dbReference type="ARBA" id="ARBA00023002"/>
    </source>
</evidence>
<accession>A0A9W6FHX8</accession>
<evidence type="ECO:0000256" key="8">
    <source>
        <dbReference type="SAM" id="MobiDB-lite"/>
    </source>
</evidence>
<evidence type="ECO:0000256" key="2">
    <source>
        <dbReference type="ARBA" id="ARBA00004749"/>
    </source>
</evidence>
<name>A0A9W6FHX8_XANFL</name>
<dbReference type="NCBIfam" id="NF005599">
    <property type="entry name" value="PRK07333.1"/>
    <property type="match status" value="1"/>
</dbReference>
<organism evidence="10 12">
    <name type="scientific">Xanthobacter flavus</name>
    <dbReference type="NCBI Taxonomy" id="281"/>
    <lineage>
        <taxon>Bacteria</taxon>
        <taxon>Pseudomonadati</taxon>
        <taxon>Pseudomonadota</taxon>
        <taxon>Alphaproteobacteria</taxon>
        <taxon>Hyphomicrobiales</taxon>
        <taxon>Xanthobacteraceae</taxon>
        <taxon>Xanthobacter</taxon>
    </lineage>
</organism>
<protein>
    <submittedName>
        <fullName evidence="11">2-octaprenyl-6-methoxyphenol hydroxylase</fullName>
        <ecNumber evidence="11">1.14.13.-</ecNumber>
    </submittedName>
    <submittedName>
        <fullName evidence="10">2-octaprenyl-6-methoxyphenyl hydroxylase</fullName>
    </submittedName>
</protein>
<dbReference type="Pfam" id="PF01494">
    <property type="entry name" value="FAD_binding_3"/>
    <property type="match status" value="1"/>
</dbReference>
<proteinExistence type="inferred from homology"/>
<dbReference type="InterPro" id="IPR051205">
    <property type="entry name" value="UbiH/COQ6_monooxygenase"/>
</dbReference>
<keyword evidence="7" id="KW-0503">Monooxygenase</keyword>
<dbReference type="GO" id="GO:0071949">
    <property type="term" value="F:FAD binding"/>
    <property type="evidence" value="ECO:0007669"/>
    <property type="project" value="InterPro"/>
</dbReference>
<keyword evidence="13" id="KW-1185">Reference proteome</keyword>
<dbReference type="Proteomes" id="UP001245370">
    <property type="component" value="Unassembled WGS sequence"/>
</dbReference>
<evidence type="ECO:0000256" key="4">
    <source>
        <dbReference type="ARBA" id="ARBA00022630"/>
    </source>
</evidence>
<evidence type="ECO:0000256" key="5">
    <source>
        <dbReference type="ARBA" id="ARBA00022827"/>
    </source>
</evidence>
<dbReference type="Gene3D" id="3.50.50.60">
    <property type="entry name" value="FAD/NAD(P)-binding domain"/>
    <property type="match status" value="2"/>
</dbReference>
<dbReference type="RefSeq" id="WP_281804713.1">
    <property type="nucleotide sequence ID" value="NZ_BSDO01000001.1"/>
</dbReference>
<dbReference type="FunFam" id="3.50.50.60:FF:000021">
    <property type="entry name" value="Ubiquinone biosynthesis monooxygenase COQ6"/>
    <property type="match status" value="1"/>
</dbReference>
<evidence type="ECO:0000313" key="13">
    <source>
        <dbReference type="Proteomes" id="UP001245370"/>
    </source>
</evidence>
<keyword evidence="5" id="KW-0274">FAD</keyword>
<dbReference type="GO" id="GO:0006744">
    <property type="term" value="P:ubiquinone biosynthetic process"/>
    <property type="evidence" value="ECO:0007669"/>
    <property type="project" value="InterPro"/>
</dbReference>
<dbReference type="SUPFAM" id="SSF51905">
    <property type="entry name" value="FAD/NAD(P)-binding domain"/>
    <property type="match status" value="1"/>
</dbReference>
<feature type="domain" description="FAD-binding" evidence="9">
    <location>
        <begin position="33"/>
        <end position="373"/>
    </location>
</feature>
<feature type="region of interest" description="Disordered" evidence="8">
    <location>
        <begin position="1"/>
        <end position="26"/>
    </location>
</feature>
<evidence type="ECO:0000313" key="11">
    <source>
        <dbReference type="EMBL" id="MDR6333712.1"/>
    </source>
</evidence>
<dbReference type="GO" id="GO:0016705">
    <property type="term" value="F:oxidoreductase activity, acting on paired donors, with incorporation or reduction of molecular oxygen"/>
    <property type="evidence" value="ECO:0007669"/>
    <property type="project" value="InterPro"/>
</dbReference>
<keyword evidence="6 11" id="KW-0560">Oxidoreductase</keyword>